<dbReference type="Gene3D" id="1.10.10.10">
    <property type="entry name" value="Winged helix-like DNA-binding domain superfamily/Winged helix DNA-binding domain"/>
    <property type="match status" value="1"/>
</dbReference>
<dbReference type="InterPro" id="IPR016032">
    <property type="entry name" value="Sig_transdc_resp-reg_C-effctor"/>
</dbReference>
<protein>
    <submittedName>
        <fullName evidence="2">LuxR family transcriptional regulator</fullName>
    </submittedName>
</protein>
<gene>
    <name evidence="2" type="ORF">AX760_20095</name>
</gene>
<dbReference type="GO" id="GO:0003677">
    <property type="term" value="F:DNA binding"/>
    <property type="evidence" value="ECO:0007669"/>
    <property type="project" value="InterPro"/>
</dbReference>
<dbReference type="InterPro" id="IPR000792">
    <property type="entry name" value="Tscrpt_reg_LuxR_C"/>
</dbReference>
<proteinExistence type="predicted"/>
<evidence type="ECO:0000259" key="1">
    <source>
        <dbReference type="SMART" id="SM00421"/>
    </source>
</evidence>
<organism evidence="2 3">
    <name type="scientific">Pararhizobium antarcticum</name>
    <dbReference type="NCBI Taxonomy" id="1798805"/>
    <lineage>
        <taxon>Bacteria</taxon>
        <taxon>Pseudomonadati</taxon>
        <taxon>Pseudomonadota</taxon>
        <taxon>Alphaproteobacteria</taxon>
        <taxon>Hyphomicrobiales</taxon>
        <taxon>Rhizobiaceae</taxon>
        <taxon>Rhizobium/Agrobacterium group</taxon>
        <taxon>Pararhizobium</taxon>
    </lineage>
</organism>
<dbReference type="SMART" id="SM00421">
    <property type="entry name" value="HTH_LUXR"/>
    <property type="match status" value="1"/>
</dbReference>
<dbReference type="AlphaFoldDB" id="A0A657LPM5"/>
<dbReference type="OrthoDB" id="5497412at2"/>
<dbReference type="Pfam" id="PF00196">
    <property type="entry name" value="GerE"/>
    <property type="match status" value="1"/>
</dbReference>
<dbReference type="SUPFAM" id="SSF46894">
    <property type="entry name" value="C-terminal effector domain of the bipartite response regulators"/>
    <property type="match status" value="1"/>
</dbReference>
<evidence type="ECO:0000313" key="3">
    <source>
        <dbReference type="Proteomes" id="UP000182661"/>
    </source>
</evidence>
<dbReference type="InterPro" id="IPR036388">
    <property type="entry name" value="WH-like_DNA-bd_sf"/>
</dbReference>
<comment type="caution">
    <text evidence="2">The sequence shown here is derived from an EMBL/GenBank/DDBJ whole genome shotgun (WGS) entry which is preliminary data.</text>
</comment>
<dbReference type="EMBL" id="LSRP01000098">
    <property type="protein sequence ID" value="OJF94425.1"/>
    <property type="molecule type" value="Genomic_DNA"/>
</dbReference>
<dbReference type="Proteomes" id="UP000182661">
    <property type="component" value="Unassembled WGS sequence"/>
</dbReference>
<sequence length="398" mass="42936">MKILGEQTLSSIIGDIYDCALSPEGWSGVMTRVAETIDAAYTTIALTSLSDSRGRFAAHSPWDVARLQTLQDYDLEEIPGLKAAVVGDIDQPVPTLSVVTETELERSAFFQDWAKPQGLREGCTTKFVHTPDRIGLFSCTTWADRPRITDEEQQFLALLSPHLRRASLIGDLLDQSRVTASLYRDALDSLAVPVILTGADGVILHANAQANDILAAQMPLRSRNGIVQAQTPLIANALLEAISAGARSENFMGSRGIGLPISIPGQPAAVAYVLPLCEGTARAIFRPACAAIFISTTTSAAPPPEDVLITLYDLTPAEARVILQIGRGLTGSRCAAVLNITENTLKTHLSRIFAKTDTTRQADIVKLIATIGSPLMPQHRVQDAKSGYKRISTRDLQR</sequence>
<dbReference type="RefSeq" id="WP_071834104.1">
    <property type="nucleotide sequence ID" value="NZ_LSRP01000098.1"/>
</dbReference>
<feature type="domain" description="HTH luxR-type" evidence="1">
    <location>
        <begin position="311"/>
        <end position="368"/>
    </location>
</feature>
<accession>A0A657LPM5</accession>
<dbReference type="PRINTS" id="PR00038">
    <property type="entry name" value="HTHLUXR"/>
</dbReference>
<reference evidence="2 3" key="1">
    <citation type="submission" date="2016-02" db="EMBL/GenBank/DDBJ databases">
        <title>Genome sequencing of a beta-galactosidase producing bacteria Rhizobium sp. 59.</title>
        <authorList>
            <person name="Wang D."/>
            <person name="Kot W."/>
            <person name="Qin Y."/>
            <person name="Hansen L."/>
            <person name="Naqvi K."/>
            <person name="Rensing C."/>
        </authorList>
    </citation>
    <scope>NUCLEOTIDE SEQUENCE [LARGE SCALE GENOMIC DNA]</scope>
    <source>
        <strain evidence="2 3">59</strain>
    </source>
</reference>
<evidence type="ECO:0000313" key="2">
    <source>
        <dbReference type="EMBL" id="OJF94425.1"/>
    </source>
</evidence>
<name>A0A657LPM5_9HYPH</name>
<dbReference type="GO" id="GO:0006355">
    <property type="term" value="P:regulation of DNA-templated transcription"/>
    <property type="evidence" value="ECO:0007669"/>
    <property type="project" value="InterPro"/>
</dbReference>
<keyword evidence="3" id="KW-1185">Reference proteome</keyword>